<evidence type="ECO:0000313" key="5">
    <source>
        <dbReference type="Proteomes" id="UP000503349"/>
    </source>
</evidence>
<keyword evidence="3" id="KW-0732">Signal</keyword>
<reference evidence="4 5" key="1">
    <citation type="submission" date="2019-02" db="EMBL/GenBank/DDBJ databases">
        <title>Opniocepnalus argus genome.</title>
        <authorList>
            <person name="Zhou C."/>
            <person name="Xiao S."/>
        </authorList>
    </citation>
    <scope>NUCLEOTIDE SEQUENCE [LARGE SCALE GENOMIC DNA]</scope>
    <source>
        <strain evidence="4">OARG1902GOOAL</strain>
        <tissue evidence="4">Muscle</tissue>
    </source>
</reference>
<organism evidence="4 5">
    <name type="scientific">Channa argus</name>
    <name type="common">Northern snakehead</name>
    <name type="synonym">Ophicephalus argus</name>
    <dbReference type="NCBI Taxonomy" id="215402"/>
    <lineage>
        <taxon>Eukaryota</taxon>
        <taxon>Metazoa</taxon>
        <taxon>Chordata</taxon>
        <taxon>Craniata</taxon>
        <taxon>Vertebrata</taxon>
        <taxon>Euteleostomi</taxon>
        <taxon>Actinopterygii</taxon>
        <taxon>Neopterygii</taxon>
        <taxon>Teleostei</taxon>
        <taxon>Neoteleostei</taxon>
        <taxon>Acanthomorphata</taxon>
        <taxon>Anabantaria</taxon>
        <taxon>Anabantiformes</taxon>
        <taxon>Channoidei</taxon>
        <taxon>Channidae</taxon>
        <taxon>Channa</taxon>
    </lineage>
</organism>
<dbReference type="Proteomes" id="UP000503349">
    <property type="component" value="Chromosome 18"/>
</dbReference>
<keyword evidence="2" id="KW-0812">Transmembrane</keyword>
<dbReference type="EMBL" id="CM015729">
    <property type="protein sequence ID" value="KAF3703150.1"/>
    <property type="molecule type" value="Genomic_DNA"/>
</dbReference>
<reference evidence="5" key="2">
    <citation type="submission" date="2019-02" db="EMBL/GenBank/DDBJ databases">
        <title>Opniocepnalus argus Var Kimnra genome.</title>
        <authorList>
            <person name="Zhou C."/>
            <person name="Xiao S."/>
        </authorList>
    </citation>
    <scope>NUCLEOTIDE SEQUENCE [LARGE SCALE GENOMIC DNA]</scope>
</reference>
<evidence type="ECO:0000256" key="3">
    <source>
        <dbReference type="SAM" id="SignalP"/>
    </source>
</evidence>
<feature type="signal peptide" evidence="3">
    <location>
        <begin position="1"/>
        <end position="25"/>
    </location>
</feature>
<proteinExistence type="predicted"/>
<accession>A0A6G1QKC3</accession>
<keyword evidence="2" id="KW-1133">Transmembrane helix</keyword>
<feature type="compositionally biased region" description="Low complexity" evidence="1">
    <location>
        <begin position="27"/>
        <end position="54"/>
    </location>
</feature>
<name>A0A6G1QKC3_CHAAH</name>
<dbReference type="AlphaFoldDB" id="A0A6G1QKC3"/>
<evidence type="ECO:0000256" key="1">
    <source>
        <dbReference type="SAM" id="MobiDB-lite"/>
    </source>
</evidence>
<feature type="region of interest" description="Disordered" evidence="1">
    <location>
        <begin position="101"/>
        <end position="123"/>
    </location>
</feature>
<evidence type="ECO:0000313" key="4">
    <source>
        <dbReference type="EMBL" id="KAF3703150.1"/>
    </source>
</evidence>
<gene>
    <name evidence="4" type="ORF">EXN66_Car018838</name>
</gene>
<evidence type="ECO:0000256" key="2">
    <source>
        <dbReference type="SAM" id="Phobius"/>
    </source>
</evidence>
<sequence>MALLTWIKWSLFLVLMLQRTGNGAAKSTTPSRTSLTSPTTNASSQSESNSSILSTKTPGDEFGFPDLLRWLIVFGSLAALLIFVVTVTMWMRNKGNETRINENMPLASNPAQPQSGPEACRDKTEPDDAAYYATVCFTKKTGSTAKVQTTDEVDGEVAEMTYSTVKFSPSAPEASTDPNNLYATVNKPKRQ</sequence>
<feature type="transmembrane region" description="Helical" evidence="2">
    <location>
        <begin position="67"/>
        <end position="91"/>
    </location>
</feature>
<feature type="region of interest" description="Disordered" evidence="1">
    <location>
        <begin position="167"/>
        <end position="191"/>
    </location>
</feature>
<protein>
    <submittedName>
        <fullName evidence="4">Uncharacterized protein</fullName>
    </submittedName>
</protein>
<keyword evidence="2" id="KW-0472">Membrane</keyword>
<feature type="chain" id="PRO_5026243567" evidence="3">
    <location>
        <begin position="26"/>
        <end position="191"/>
    </location>
</feature>
<keyword evidence="5" id="KW-1185">Reference proteome</keyword>
<feature type="region of interest" description="Disordered" evidence="1">
    <location>
        <begin position="23"/>
        <end position="54"/>
    </location>
</feature>